<proteinExistence type="predicted"/>
<evidence type="ECO:0000256" key="1">
    <source>
        <dbReference type="SAM" id="Phobius"/>
    </source>
</evidence>
<dbReference type="Proteomes" id="UP000029672">
    <property type="component" value="Chromosome"/>
</dbReference>
<feature type="transmembrane region" description="Helical" evidence="1">
    <location>
        <begin position="20"/>
        <end position="42"/>
    </location>
</feature>
<keyword evidence="3" id="KW-1185">Reference proteome</keyword>
<dbReference type="EMBL" id="CP009574">
    <property type="protein sequence ID" value="AIT09245.1"/>
    <property type="molecule type" value="Genomic_DNA"/>
</dbReference>
<reference evidence="2 3" key="1">
    <citation type="submission" date="2014-10" db="EMBL/GenBank/DDBJ databases">
        <title>Whole genome sequence of Francisella endociliophora strain FSC1006, isolated from a laboratory culture of the marine ciliate Euplotes raikovi.</title>
        <authorList>
            <person name="Granberg M."/>
            <person name="Backman S."/>
            <person name="Lundmark E."/>
            <person name="Nilsson E."/>
            <person name="Karlsson E."/>
            <person name="Thelaus J."/>
            <person name="Ohrman C."/>
            <person name="Larkeryd A."/>
            <person name="Stenberg P."/>
        </authorList>
    </citation>
    <scope>NUCLEOTIDE SEQUENCE [LARGE SCALE GENOMIC DNA]</scope>
    <source>
        <strain evidence="2 3">FSC1006</strain>
    </source>
</reference>
<dbReference type="AlphaFoldDB" id="A0A097ENV7"/>
<keyword evidence="1" id="KW-0812">Transmembrane</keyword>
<keyword evidence="1" id="KW-1133">Transmembrane helix</keyword>
<organism evidence="2 3">
    <name type="scientific">Candidatus Francisella endociliophora</name>
    <dbReference type="NCBI Taxonomy" id="653937"/>
    <lineage>
        <taxon>Bacteria</taxon>
        <taxon>Pseudomonadati</taxon>
        <taxon>Pseudomonadota</taxon>
        <taxon>Gammaproteobacteria</taxon>
        <taxon>Thiotrichales</taxon>
        <taxon>Francisellaceae</taxon>
        <taxon>Francisella</taxon>
    </lineage>
</organism>
<evidence type="ECO:0000313" key="3">
    <source>
        <dbReference type="Proteomes" id="UP000029672"/>
    </source>
</evidence>
<evidence type="ECO:0000313" key="2">
    <source>
        <dbReference type="EMBL" id="AIT09245.1"/>
    </source>
</evidence>
<accession>A0A097ENV7</accession>
<name>A0A097ENV7_9GAMM</name>
<gene>
    <name evidence="2" type="ORF">LO80_04185</name>
</gene>
<keyword evidence="1" id="KW-0472">Membrane</keyword>
<protein>
    <submittedName>
        <fullName evidence="2">Uncharacterized protein</fullName>
    </submittedName>
</protein>
<sequence>MKIFLYLKDKWKAVPSYITYFIKIINAPITIALLAFFGIKYISSQVEKDKIVSETLILQIDKLQSEFITSADQFLIITRNTVTNYENCMKSKEGINIVINGDVIPTNELCSKLEKSLNEYYKAMMKYNNIDINNLNMLIIKYQRLYEYLNEKKVFDNILKKHKPENNKINFNNPNKAYNQIVQLNYLNNNELNELYSSVTKIYYDKLK</sequence>
<dbReference type="KEGG" id="frf:LO80_04185"/>
<dbReference type="STRING" id="1547445.LO80_04185"/>
<dbReference type="HOGENOM" id="CLU_1319378_0_0_6"/>
<dbReference type="RefSeq" id="WP_040008838.1">
    <property type="nucleotide sequence ID" value="NZ_CP009574.1"/>
</dbReference>